<dbReference type="GO" id="GO:0006631">
    <property type="term" value="P:fatty acid metabolic process"/>
    <property type="evidence" value="ECO:0007669"/>
    <property type="project" value="TreeGrafter"/>
</dbReference>
<dbReference type="SUPFAM" id="SSF56801">
    <property type="entry name" value="Acetyl-CoA synthetase-like"/>
    <property type="match status" value="1"/>
</dbReference>
<dbReference type="Gene3D" id="3.40.50.12780">
    <property type="entry name" value="N-terminal domain of ligase-like"/>
    <property type="match status" value="1"/>
</dbReference>
<evidence type="ECO:0000256" key="1">
    <source>
        <dbReference type="ARBA" id="ARBA00006432"/>
    </source>
</evidence>
<evidence type="ECO:0000259" key="3">
    <source>
        <dbReference type="Pfam" id="PF00501"/>
    </source>
</evidence>
<dbReference type="Gene3D" id="3.30.300.30">
    <property type="match status" value="1"/>
</dbReference>
<sequence length="313" mass="34944">MELSDFMNEWESHSPYIVAHTSGSTGTPKEIHLLKKDMEESARMTVGFFGLDEMSHIHLPLSLDYIAGKMMVVRSLVSGCRISLEKPTSVPLADSAFQCDRLSLVAIVPMQIEGLMKSPHLSKIDNVIIGGAPMSRSQEDMLKCAPFKAYATYGMTETSSHVALKEVGRGEDGCFIGLPGYRFSVDDRGCLVIENPRMSWQKLVTNDVVDLRGDTSFRWLSRYDNVINSGGIKLYPEQIEKRIAHMLPDGKYFITSQPDDSLGDRLILVIDEDVETDVTVERFAASLPKYQAPKAIIRTRLQYTSSGKVKRSL</sequence>
<proteinExistence type="inferred from homology"/>
<accession>A0A921JHV3</accession>
<dbReference type="EMBL" id="DYXT01000017">
    <property type="protein sequence ID" value="HJE38668.1"/>
    <property type="molecule type" value="Genomic_DNA"/>
</dbReference>
<comment type="similarity">
    <text evidence="1">Belongs to the ATP-dependent AMP-binding enzyme family.</text>
</comment>
<dbReference type="AlphaFoldDB" id="A0A921JHV3"/>
<reference evidence="4" key="1">
    <citation type="journal article" date="2021" name="PeerJ">
        <title>Extensive microbial diversity within the chicken gut microbiome revealed by metagenomics and culture.</title>
        <authorList>
            <person name="Gilroy R."/>
            <person name="Ravi A."/>
            <person name="Getino M."/>
            <person name="Pursley I."/>
            <person name="Horton D.L."/>
            <person name="Alikhan N.F."/>
            <person name="Baker D."/>
            <person name="Gharbi K."/>
            <person name="Hall N."/>
            <person name="Watson M."/>
            <person name="Adriaenssens E.M."/>
            <person name="Foster-Nyarko E."/>
            <person name="Jarju S."/>
            <person name="Secka A."/>
            <person name="Antonio M."/>
            <person name="Oren A."/>
            <person name="Chaudhuri R.R."/>
            <person name="La Ragione R."/>
            <person name="Hildebrand F."/>
            <person name="Pallen M.J."/>
        </authorList>
    </citation>
    <scope>NUCLEOTIDE SEQUENCE</scope>
    <source>
        <strain evidence="4">4100</strain>
    </source>
</reference>
<dbReference type="InterPro" id="IPR045851">
    <property type="entry name" value="AMP-bd_C_sf"/>
</dbReference>
<dbReference type="Proteomes" id="UP000711407">
    <property type="component" value="Unassembled WGS sequence"/>
</dbReference>
<dbReference type="InterPro" id="IPR000873">
    <property type="entry name" value="AMP-dep_synth/lig_dom"/>
</dbReference>
<gene>
    <name evidence="4" type="ORF">K8V47_02745</name>
</gene>
<dbReference type="Pfam" id="PF00501">
    <property type="entry name" value="AMP-binding"/>
    <property type="match status" value="1"/>
</dbReference>
<keyword evidence="2" id="KW-0436">Ligase</keyword>
<feature type="domain" description="AMP-dependent synthetase/ligase" evidence="3">
    <location>
        <begin position="10"/>
        <end position="169"/>
    </location>
</feature>
<dbReference type="PROSITE" id="PS00455">
    <property type="entry name" value="AMP_BINDING"/>
    <property type="match status" value="1"/>
</dbReference>
<dbReference type="GO" id="GO:0031956">
    <property type="term" value="F:medium-chain fatty acid-CoA ligase activity"/>
    <property type="evidence" value="ECO:0007669"/>
    <property type="project" value="TreeGrafter"/>
</dbReference>
<evidence type="ECO:0000313" key="5">
    <source>
        <dbReference type="Proteomes" id="UP000711407"/>
    </source>
</evidence>
<protein>
    <submittedName>
        <fullName evidence="4">AMP-binding protein</fullName>
    </submittedName>
</protein>
<dbReference type="InterPro" id="IPR020845">
    <property type="entry name" value="AMP-binding_CS"/>
</dbReference>
<comment type="caution">
    <text evidence="4">The sequence shown here is derived from an EMBL/GenBank/DDBJ whole genome shotgun (WGS) entry which is preliminary data.</text>
</comment>
<evidence type="ECO:0000256" key="2">
    <source>
        <dbReference type="ARBA" id="ARBA00022598"/>
    </source>
</evidence>
<dbReference type="PANTHER" id="PTHR43201">
    <property type="entry name" value="ACYL-COA SYNTHETASE"/>
    <property type="match status" value="1"/>
</dbReference>
<dbReference type="InterPro" id="IPR042099">
    <property type="entry name" value="ANL_N_sf"/>
</dbReference>
<evidence type="ECO:0000313" key="4">
    <source>
        <dbReference type="EMBL" id="HJE38668.1"/>
    </source>
</evidence>
<organism evidence="4 5">
    <name type="scientific">Candidatus Amulumruptor caecigallinarius</name>
    <dbReference type="NCBI Taxonomy" id="2109911"/>
    <lineage>
        <taxon>Bacteria</taxon>
        <taxon>Pseudomonadati</taxon>
        <taxon>Bacteroidota</taxon>
        <taxon>Bacteroidia</taxon>
        <taxon>Bacteroidales</taxon>
        <taxon>Muribaculaceae</taxon>
        <taxon>Candidatus Amulumruptor</taxon>
    </lineage>
</organism>
<name>A0A921JHV3_9BACT</name>
<dbReference type="PANTHER" id="PTHR43201:SF5">
    <property type="entry name" value="MEDIUM-CHAIN ACYL-COA LIGASE ACSF2, MITOCHONDRIAL"/>
    <property type="match status" value="1"/>
</dbReference>
<reference evidence="4" key="2">
    <citation type="submission" date="2021-09" db="EMBL/GenBank/DDBJ databases">
        <authorList>
            <person name="Gilroy R."/>
        </authorList>
    </citation>
    <scope>NUCLEOTIDE SEQUENCE</scope>
    <source>
        <strain evidence="4">4100</strain>
    </source>
</reference>